<sequence>LNSGKSFLDFGLSAGIMDEWVDFNRVRGDLADASLYSFNQRSLYFDGDFGMAYRNGSLTVQGTLPNLKRLLERDVERTVADRSLYMAAVSYRFASRNGSALSSIEPKVVYRGVENYKDILDAGANLE</sequence>
<comment type="caution">
    <text evidence="1">The sequence shown here is derived from an EMBL/GenBank/DDBJ whole genome shotgun (WGS) entry which is preliminary data.</text>
</comment>
<protein>
    <submittedName>
        <fullName evidence="1">Type IX secretion system membrane protein PorP/SprF</fullName>
    </submittedName>
</protein>
<evidence type="ECO:0000313" key="1">
    <source>
        <dbReference type="EMBL" id="MBC6109770.1"/>
    </source>
</evidence>
<proteinExistence type="predicted"/>
<dbReference type="RefSeq" id="WP_187070250.1">
    <property type="nucleotide sequence ID" value="NZ_JACRYL010000003.1"/>
</dbReference>
<organism evidence="1 2">
    <name type="scientific">Pedobacter fastidiosus</name>
    <dbReference type="NCBI Taxonomy" id="2765361"/>
    <lineage>
        <taxon>Bacteria</taxon>
        <taxon>Pseudomonadati</taxon>
        <taxon>Bacteroidota</taxon>
        <taxon>Sphingobacteriia</taxon>
        <taxon>Sphingobacteriales</taxon>
        <taxon>Sphingobacteriaceae</taxon>
        <taxon>Pedobacter</taxon>
    </lineage>
</organism>
<accession>A0ABR7KNW6</accession>
<dbReference type="EMBL" id="JACRYL010000003">
    <property type="protein sequence ID" value="MBC6109770.1"/>
    <property type="molecule type" value="Genomic_DNA"/>
</dbReference>
<reference evidence="1 2" key="1">
    <citation type="submission" date="2020-08" db="EMBL/GenBank/DDBJ databases">
        <authorList>
            <person name="Sun Q."/>
            <person name="Inoue M."/>
        </authorList>
    </citation>
    <scope>NUCLEOTIDE SEQUENCE [LARGE SCALE GENOMIC DNA]</scope>
    <source>
        <strain evidence="1 2">CCM 8938</strain>
    </source>
</reference>
<feature type="non-terminal residue" evidence="1">
    <location>
        <position position="127"/>
    </location>
</feature>
<name>A0ABR7KNW6_9SPHI</name>
<gene>
    <name evidence="1" type="ORF">H7U22_04980</name>
</gene>
<feature type="non-terminal residue" evidence="1">
    <location>
        <position position="1"/>
    </location>
</feature>
<dbReference type="InterPro" id="IPR019861">
    <property type="entry name" value="PorP/SprF_Bacteroidetes"/>
</dbReference>
<evidence type="ECO:0000313" key="2">
    <source>
        <dbReference type="Proteomes" id="UP000652755"/>
    </source>
</evidence>
<keyword evidence="2" id="KW-1185">Reference proteome</keyword>
<dbReference type="Pfam" id="PF11751">
    <property type="entry name" value="PorP_SprF"/>
    <property type="match status" value="1"/>
</dbReference>
<dbReference type="Proteomes" id="UP000652755">
    <property type="component" value="Unassembled WGS sequence"/>
</dbReference>